<dbReference type="InterPro" id="IPR003599">
    <property type="entry name" value="Ig_sub"/>
</dbReference>
<protein>
    <recommendedName>
        <fullName evidence="5">Ig-like domain-containing protein</fullName>
    </recommendedName>
</protein>
<keyword evidence="3" id="KW-0472">Membrane</keyword>
<evidence type="ECO:0000256" key="4">
    <source>
        <dbReference type="SAM" id="SignalP"/>
    </source>
</evidence>
<evidence type="ECO:0000256" key="3">
    <source>
        <dbReference type="SAM" id="Phobius"/>
    </source>
</evidence>
<proteinExistence type="predicted"/>
<feature type="signal peptide" evidence="4">
    <location>
        <begin position="1"/>
        <end position="27"/>
    </location>
</feature>
<dbReference type="GeneTree" id="ENSGT01120000272178"/>
<feature type="chain" id="PRO_5043647284" description="Ig-like domain-containing protein" evidence="4">
    <location>
        <begin position="28"/>
        <end position="307"/>
    </location>
</feature>
<feature type="transmembrane region" description="Helical" evidence="3">
    <location>
        <begin position="215"/>
        <end position="238"/>
    </location>
</feature>
<reference evidence="6 7" key="1">
    <citation type="submission" date="2021-04" db="EMBL/GenBank/DDBJ databases">
        <authorList>
            <consortium name="Wellcome Sanger Institute Data Sharing"/>
        </authorList>
    </citation>
    <scope>NUCLEOTIDE SEQUENCE [LARGE SCALE GENOMIC DNA]</scope>
</reference>
<evidence type="ECO:0000259" key="5">
    <source>
        <dbReference type="PROSITE" id="PS50835"/>
    </source>
</evidence>
<dbReference type="GO" id="GO:0009897">
    <property type="term" value="C:external side of plasma membrane"/>
    <property type="evidence" value="ECO:0007669"/>
    <property type="project" value="TreeGrafter"/>
</dbReference>
<dbReference type="InterPro" id="IPR013783">
    <property type="entry name" value="Ig-like_fold"/>
</dbReference>
<dbReference type="PROSITE" id="PS50835">
    <property type="entry name" value="IG_LIKE"/>
    <property type="match status" value="1"/>
</dbReference>
<accession>A0AAQ6IM45</accession>
<dbReference type="GO" id="GO:0004888">
    <property type="term" value="F:transmembrane signaling receptor activity"/>
    <property type="evidence" value="ECO:0007669"/>
    <property type="project" value="TreeGrafter"/>
</dbReference>
<name>A0AAQ6IM45_ANATE</name>
<feature type="domain" description="Ig-like" evidence="5">
    <location>
        <begin position="80"/>
        <end position="192"/>
    </location>
</feature>
<reference evidence="6" key="2">
    <citation type="submission" date="2025-08" db="UniProtKB">
        <authorList>
            <consortium name="Ensembl"/>
        </authorList>
    </citation>
    <scope>IDENTIFICATION</scope>
</reference>
<dbReference type="InterPro" id="IPR007110">
    <property type="entry name" value="Ig-like_dom"/>
</dbReference>
<evidence type="ECO:0000256" key="1">
    <source>
        <dbReference type="ARBA" id="ARBA00022729"/>
    </source>
</evidence>
<dbReference type="GO" id="GO:0007166">
    <property type="term" value="P:cell surface receptor signaling pathway"/>
    <property type="evidence" value="ECO:0007669"/>
    <property type="project" value="TreeGrafter"/>
</dbReference>
<evidence type="ECO:0000313" key="7">
    <source>
        <dbReference type="Proteomes" id="UP000265040"/>
    </source>
</evidence>
<dbReference type="AlphaFoldDB" id="A0AAQ6IM45"/>
<dbReference type="InterPro" id="IPR050488">
    <property type="entry name" value="Ig_Fc_receptor"/>
</dbReference>
<dbReference type="SMART" id="SM00409">
    <property type="entry name" value="IG"/>
    <property type="match status" value="2"/>
</dbReference>
<dbReference type="InterPro" id="IPR036179">
    <property type="entry name" value="Ig-like_dom_sf"/>
</dbReference>
<keyword evidence="7" id="KW-1185">Reference proteome</keyword>
<keyword evidence="3" id="KW-1133">Transmembrane helix</keyword>
<dbReference type="PANTHER" id="PTHR11481:SF64">
    <property type="entry name" value="FC RECEPTOR-LIKE PROTEIN 4"/>
    <property type="match status" value="1"/>
</dbReference>
<evidence type="ECO:0000256" key="2">
    <source>
        <dbReference type="ARBA" id="ARBA00023157"/>
    </source>
</evidence>
<dbReference type="Ensembl" id="ENSATET00000075201.1">
    <property type="protein sequence ID" value="ENSATEP00000075836.1"/>
    <property type="gene ID" value="ENSATEG00000031903.1"/>
</dbReference>
<keyword evidence="1 4" id="KW-0732">Signal</keyword>
<keyword evidence="3" id="KW-0812">Transmembrane</keyword>
<dbReference type="SUPFAM" id="SSF48726">
    <property type="entry name" value="Immunoglobulin"/>
    <property type="match status" value="1"/>
</dbReference>
<reference evidence="6" key="3">
    <citation type="submission" date="2025-09" db="UniProtKB">
        <authorList>
            <consortium name="Ensembl"/>
        </authorList>
    </citation>
    <scope>IDENTIFICATION</scope>
</reference>
<dbReference type="GO" id="GO:0006955">
    <property type="term" value="P:immune response"/>
    <property type="evidence" value="ECO:0007669"/>
    <property type="project" value="TreeGrafter"/>
</dbReference>
<keyword evidence="2" id="KW-1015">Disulfide bond</keyword>
<dbReference type="Gene3D" id="2.60.40.10">
    <property type="entry name" value="Immunoglobulins"/>
    <property type="match status" value="2"/>
</dbReference>
<organism evidence="6 7">
    <name type="scientific">Anabas testudineus</name>
    <name type="common">Climbing perch</name>
    <name type="synonym">Anthias testudineus</name>
    <dbReference type="NCBI Taxonomy" id="64144"/>
    <lineage>
        <taxon>Eukaryota</taxon>
        <taxon>Metazoa</taxon>
        <taxon>Chordata</taxon>
        <taxon>Craniata</taxon>
        <taxon>Vertebrata</taxon>
        <taxon>Euteleostomi</taxon>
        <taxon>Actinopterygii</taxon>
        <taxon>Neopterygii</taxon>
        <taxon>Teleostei</taxon>
        <taxon>Neoteleostei</taxon>
        <taxon>Acanthomorphata</taxon>
        <taxon>Anabantaria</taxon>
        <taxon>Anabantiformes</taxon>
        <taxon>Anabantoidei</taxon>
        <taxon>Anabantidae</taxon>
        <taxon>Anabas</taxon>
    </lineage>
</organism>
<sequence length="307" mass="33799">MDVTALCITLLMIVMLLFCECDQKVNAVSLHIDPNRAQFFQYESVIFYCEGVFYCEIIHDSKGEIPSCKTTTKGTQTGSSCTVNNVYPADSGKYWFDAGGGKRSNSVNIVVTNGSVILEIPALPVMEGEAVTLTCRNKMTSSQTLAHFYHYGLLVSNSFKGNMIIHNVSKSDEGPYKCSISGAGESAESWLTVRDGQKVTATPSSKELINSFSNFTTWIFVTVLVAVVVVVVVGLIYFAHSYWHKVMYVSTVRPGSDSPGNQTVEYRSSCGRSYYNLGLNDTQQHEQGASDPLAHTNPEDIYYSTIQ</sequence>
<dbReference type="Proteomes" id="UP000265040">
    <property type="component" value="Chromosome 18"/>
</dbReference>
<dbReference type="PANTHER" id="PTHR11481">
    <property type="entry name" value="IMMUNOGLOBULIN FC RECEPTOR"/>
    <property type="match status" value="1"/>
</dbReference>
<evidence type="ECO:0000313" key="6">
    <source>
        <dbReference type="Ensembl" id="ENSATEP00000075836.1"/>
    </source>
</evidence>